<evidence type="ECO:0000256" key="3">
    <source>
        <dbReference type="ARBA" id="ARBA00002728"/>
    </source>
</evidence>
<dbReference type="InterPro" id="IPR036637">
    <property type="entry name" value="Phosphohistidine_dom_sf"/>
</dbReference>
<proteinExistence type="inferred from homology"/>
<evidence type="ECO:0000256" key="9">
    <source>
        <dbReference type="ARBA" id="ARBA00022490"/>
    </source>
</evidence>
<evidence type="ECO:0000256" key="12">
    <source>
        <dbReference type="ARBA" id="ARBA00022683"/>
    </source>
</evidence>
<feature type="domain" description="Phosphotransferase system enzyme I N-terminal" evidence="23">
    <location>
        <begin position="5"/>
        <end position="126"/>
    </location>
</feature>
<dbReference type="GO" id="GO:0005737">
    <property type="term" value="C:cytoplasm"/>
    <property type="evidence" value="ECO:0007669"/>
    <property type="project" value="UniProtKB-SubCell"/>
</dbReference>
<dbReference type="Pfam" id="PF00391">
    <property type="entry name" value="PEP-utilizers"/>
    <property type="match status" value="1"/>
</dbReference>
<dbReference type="PATRIC" id="fig|861450.3.peg.18"/>
<evidence type="ECO:0000256" key="14">
    <source>
        <dbReference type="ARBA" id="ARBA00022777"/>
    </source>
</evidence>
<dbReference type="GO" id="GO:0009401">
    <property type="term" value="P:phosphoenolpyruvate-dependent sugar phosphotransferase system"/>
    <property type="evidence" value="ECO:0007669"/>
    <property type="project" value="UniProtKB-KW"/>
</dbReference>
<dbReference type="InterPro" id="IPR006318">
    <property type="entry name" value="PTS_EI-like"/>
</dbReference>
<dbReference type="RefSeq" id="WP_006788996.1">
    <property type="nucleotide sequence ID" value="NZ_JH417560.1"/>
</dbReference>
<feature type="domain" description="PEP-utilising enzyme mobile" evidence="21">
    <location>
        <begin position="153"/>
        <end position="224"/>
    </location>
</feature>
<evidence type="ECO:0000256" key="2">
    <source>
        <dbReference type="ARBA" id="ARBA00001946"/>
    </source>
</evidence>
<dbReference type="PANTHER" id="PTHR46244:SF3">
    <property type="entry name" value="PHOSPHOENOLPYRUVATE-PROTEIN PHOSPHOTRANSFERASE"/>
    <property type="match status" value="1"/>
</dbReference>
<evidence type="ECO:0000256" key="18">
    <source>
        <dbReference type="PIRSR" id="PIRSR000732-1"/>
    </source>
</evidence>
<organism evidence="24 25">
    <name type="scientific">Anaeroglobus geminatus F0357</name>
    <dbReference type="NCBI Taxonomy" id="861450"/>
    <lineage>
        <taxon>Bacteria</taxon>
        <taxon>Bacillati</taxon>
        <taxon>Bacillota</taxon>
        <taxon>Negativicutes</taxon>
        <taxon>Veillonellales</taxon>
        <taxon>Veillonellaceae</taxon>
        <taxon>Anaeroglobus</taxon>
    </lineage>
</organism>
<comment type="subcellular location">
    <subcellularLocation>
        <location evidence="4 17">Cytoplasm</location>
    </subcellularLocation>
</comment>
<accession>G9YEG0</accession>
<keyword evidence="8 17" id="KW-0813">Transport</keyword>
<dbReference type="PRINTS" id="PR01736">
    <property type="entry name" value="PHPHTRNFRASE"/>
</dbReference>
<dbReference type="InterPro" id="IPR008731">
    <property type="entry name" value="PTS_EIN"/>
</dbReference>
<feature type="active site" description="Tele-phosphohistidine intermediate" evidence="18">
    <location>
        <position position="188"/>
    </location>
</feature>
<evidence type="ECO:0000259" key="22">
    <source>
        <dbReference type="Pfam" id="PF02896"/>
    </source>
</evidence>
<feature type="binding site" evidence="19">
    <location>
        <position position="464"/>
    </location>
    <ligand>
        <name>phosphoenolpyruvate</name>
        <dbReference type="ChEBI" id="CHEBI:58702"/>
    </ligand>
</feature>
<keyword evidence="13 17" id="KW-0479">Metal-binding</keyword>
<dbReference type="EC" id="2.7.3.9" evidence="6 17"/>
<dbReference type="Pfam" id="PF05524">
    <property type="entry name" value="PEP-utilisers_N"/>
    <property type="match status" value="1"/>
</dbReference>
<dbReference type="InterPro" id="IPR040442">
    <property type="entry name" value="Pyrv_kinase-like_dom_sf"/>
</dbReference>
<keyword evidence="15 17" id="KW-0460">Magnesium</keyword>
<keyword evidence="11 17" id="KW-0808">Transferase</keyword>
<dbReference type="InterPro" id="IPR036618">
    <property type="entry name" value="PtsI_HPr-bd_sf"/>
</dbReference>
<dbReference type="GO" id="GO:0016301">
    <property type="term" value="F:kinase activity"/>
    <property type="evidence" value="ECO:0007669"/>
    <property type="project" value="UniProtKB-KW"/>
</dbReference>
<dbReference type="PANTHER" id="PTHR46244">
    <property type="entry name" value="PHOSPHOENOLPYRUVATE-PROTEIN PHOSPHOTRANSFERASE"/>
    <property type="match status" value="1"/>
</dbReference>
<dbReference type="InterPro" id="IPR015813">
    <property type="entry name" value="Pyrv/PenolPyrv_kinase-like_dom"/>
</dbReference>
<evidence type="ECO:0000256" key="6">
    <source>
        <dbReference type="ARBA" id="ARBA00012232"/>
    </source>
</evidence>
<keyword evidence="25" id="KW-1185">Reference proteome</keyword>
<feature type="binding site" evidence="19">
    <location>
        <position position="295"/>
    </location>
    <ligand>
        <name>phosphoenolpyruvate</name>
        <dbReference type="ChEBI" id="CHEBI:58702"/>
    </ligand>
</feature>
<protein>
    <recommendedName>
        <fullName evidence="7 17">Phosphoenolpyruvate-protein phosphotransferase</fullName>
        <ecNumber evidence="6 17">2.7.3.9</ecNumber>
    </recommendedName>
    <alternativeName>
        <fullName evidence="16 17">Phosphotransferase system, enzyme I</fullName>
    </alternativeName>
</protein>
<evidence type="ECO:0000256" key="10">
    <source>
        <dbReference type="ARBA" id="ARBA00022597"/>
    </source>
</evidence>
<name>G9YEG0_9FIRM</name>
<dbReference type="Proteomes" id="UP000005481">
    <property type="component" value="Unassembled WGS sequence"/>
</dbReference>
<feature type="binding site" evidence="20">
    <location>
        <position position="454"/>
    </location>
    <ligand>
        <name>Mg(2+)</name>
        <dbReference type="ChEBI" id="CHEBI:18420"/>
    </ligand>
</feature>
<dbReference type="Gene3D" id="1.10.274.10">
    <property type="entry name" value="PtsI, HPr-binding domain"/>
    <property type="match status" value="1"/>
</dbReference>
<evidence type="ECO:0000259" key="21">
    <source>
        <dbReference type="Pfam" id="PF00391"/>
    </source>
</evidence>
<feature type="active site" description="Proton donor" evidence="18">
    <location>
        <position position="501"/>
    </location>
</feature>
<evidence type="ECO:0000256" key="20">
    <source>
        <dbReference type="PIRSR" id="PIRSR000732-3"/>
    </source>
</evidence>
<feature type="binding site" evidence="19">
    <location>
        <position position="331"/>
    </location>
    <ligand>
        <name>phosphoenolpyruvate</name>
        <dbReference type="ChEBI" id="CHEBI:58702"/>
    </ligand>
</feature>
<dbReference type="GO" id="GO:0046872">
    <property type="term" value="F:metal ion binding"/>
    <property type="evidence" value="ECO:0007669"/>
    <property type="project" value="UniProtKB-KW"/>
</dbReference>
<dbReference type="AlphaFoldDB" id="G9YEG0"/>
<comment type="function">
    <text evidence="3 17">General (non sugar-specific) component of the phosphoenolpyruvate-dependent sugar phosphotransferase system (sugar PTS). This major carbohydrate active-transport system catalyzes the phosphorylation of incoming sugar substrates concomitantly with their translocation across the cell membrane. Enzyme I transfers the phosphoryl group from phosphoenolpyruvate (PEP) to the phosphoryl carrier protein (HPr).</text>
</comment>
<dbReference type="OrthoDB" id="9765468at2"/>
<gene>
    <name evidence="24" type="ORF">HMPREF0080_00018</name>
</gene>
<dbReference type="InterPro" id="IPR008279">
    <property type="entry name" value="PEP-util_enz_mobile_dom"/>
</dbReference>
<comment type="similarity">
    <text evidence="5 17">Belongs to the PEP-utilizing enzyme family.</text>
</comment>
<evidence type="ECO:0000313" key="25">
    <source>
        <dbReference type="Proteomes" id="UP000005481"/>
    </source>
</evidence>
<dbReference type="SUPFAM" id="SSF47831">
    <property type="entry name" value="Enzyme I of the PEP:sugar phosphotransferase system HPr-binding (sub)domain"/>
    <property type="match status" value="1"/>
</dbReference>
<dbReference type="HOGENOM" id="CLU_007308_7_0_9"/>
<dbReference type="InterPro" id="IPR023151">
    <property type="entry name" value="PEP_util_CS"/>
</dbReference>
<dbReference type="Pfam" id="PF02896">
    <property type="entry name" value="PEP-utilizers_C"/>
    <property type="match status" value="1"/>
</dbReference>
<dbReference type="PIRSF" id="PIRSF000732">
    <property type="entry name" value="PTS_enzyme_I"/>
    <property type="match status" value="1"/>
</dbReference>
<evidence type="ECO:0000256" key="8">
    <source>
        <dbReference type="ARBA" id="ARBA00022448"/>
    </source>
</evidence>
<comment type="catalytic activity">
    <reaction evidence="1 17">
        <text>L-histidyl-[protein] + phosphoenolpyruvate = N(pros)-phospho-L-histidyl-[protein] + pyruvate</text>
        <dbReference type="Rhea" id="RHEA:23880"/>
        <dbReference type="Rhea" id="RHEA-COMP:9745"/>
        <dbReference type="Rhea" id="RHEA-COMP:9746"/>
        <dbReference type="ChEBI" id="CHEBI:15361"/>
        <dbReference type="ChEBI" id="CHEBI:29979"/>
        <dbReference type="ChEBI" id="CHEBI:58702"/>
        <dbReference type="ChEBI" id="CHEBI:64837"/>
        <dbReference type="EC" id="2.7.3.9"/>
    </reaction>
</comment>
<dbReference type="SUPFAM" id="SSF52009">
    <property type="entry name" value="Phosphohistidine domain"/>
    <property type="match status" value="1"/>
</dbReference>
<evidence type="ECO:0000256" key="15">
    <source>
        <dbReference type="ARBA" id="ARBA00022842"/>
    </source>
</evidence>
<feature type="binding site" evidence="19">
    <location>
        <begin position="453"/>
        <end position="454"/>
    </location>
    <ligand>
        <name>phosphoenolpyruvate</name>
        <dbReference type="ChEBI" id="CHEBI:58702"/>
    </ligand>
</feature>
<dbReference type="Gene3D" id="3.20.20.60">
    <property type="entry name" value="Phosphoenolpyruvate-binding domains"/>
    <property type="match status" value="1"/>
</dbReference>
<keyword evidence="24" id="KW-0670">Pyruvate</keyword>
<feature type="binding site" evidence="20">
    <location>
        <position position="430"/>
    </location>
    <ligand>
        <name>Mg(2+)</name>
        <dbReference type="ChEBI" id="CHEBI:18420"/>
    </ligand>
</feature>
<keyword evidence="12 17" id="KW-0598">Phosphotransferase system</keyword>
<reference evidence="24 25" key="1">
    <citation type="submission" date="2011-08" db="EMBL/GenBank/DDBJ databases">
        <authorList>
            <person name="Weinstock G."/>
            <person name="Sodergren E."/>
            <person name="Clifton S."/>
            <person name="Fulton L."/>
            <person name="Fulton B."/>
            <person name="Courtney L."/>
            <person name="Fronick C."/>
            <person name="Harrison M."/>
            <person name="Strong C."/>
            <person name="Farmer C."/>
            <person name="Delahaunty K."/>
            <person name="Markovic C."/>
            <person name="Hall O."/>
            <person name="Minx P."/>
            <person name="Tomlinson C."/>
            <person name="Mitreva M."/>
            <person name="Hou S."/>
            <person name="Chen J."/>
            <person name="Wollam A."/>
            <person name="Pepin K.H."/>
            <person name="Johnson M."/>
            <person name="Bhonagiri V."/>
            <person name="Zhang X."/>
            <person name="Suruliraj S."/>
            <person name="Warren W."/>
            <person name="Chinwalla A."/>
            <person name="Mardis E.R."/>
            <person name="Wilson R.K."/>
        </authorList>
    </citation>
    <scope>NUCLEOTIDE SEQUENCE [LARGE SCALE GENOMIC DNA]</scope>
    <source>
        <strain evidence="24 25">F0357</strain>
    </source>
</reference>
<dbReference type="InterPro" id="IPR050499">
    <property type="entry name" value="PEP-utilizing_PTS_enzyme"/>
</dbReference>
<evidence type="ECO:0000256" key="5">
    <source>
        <dbReference type="ARBA" id="ARBA00007837"/>
    </source>
</evidence>
<evidence type="ECO:0000256" key="4">
    <source>
        <dbReference type="ARBA" id="ARBA00004496"/>
    </source>
</evidence>
<evidence type="ECO:0000256" key="19">
    <source>
        <dbReference type="PIRSR" id="PIRSR000732-2"/>
    </source>
</evidence>
<dbReference type="GO" id="GO:0008965">
    <property type="term" value="F:phosphoenolpyruvate-protein phosphotransferase activity"/>
    <property type="evidence" value="ECO:0007669"/>
    <property type="project" value="UniProtKB-EC"/>
</dbReference>
<dbReference type="PROSITE" id="PS00742">
    <property type="entry name" value="PEP_ENZYMES_2"/>
    <property type="match status" value="1"/>
</dbReference>
<dbReference type="NCBIfam" id="TIGR01417">
    <property type="entry name" value="PTS_I_fam"/>
    <property type="match status" value="1"/>
</dbReference>
<comment type="caution">
    <text evidence="24">The sequence shown here is derived from an EMBL/GenBank/DDBJ whole genome shotgun (WGS) entry which is preliminary data.</text>
</comment>
<dbReference type="Gene3D" id="3.50.30.10">
    <property type="entry name" value="Phosphohistidine domain"/>
    <property type="match status" value="1"/>
</dbReference>
<dbReference type="SUPFAM" id="SSF51621">
    <property type="entry name" value="Phosphoenolpyruvate/pyruvate domain"/>
    <property type="match status" value="1"/>
</dbReference>
<evidence type="ECO:0000256" key="16">
    <source>
        <dbReference type="ARBA" id="ARBA00033235"/>
    </source>
</evidence>
<dbReference type="EMBL" id="AGCJ01000001">
    <property type="protein sequence ID" value="EHM44054.1"/>
    <property type="molecule type" value="Genomic_DNA"/>
</dbReference>
<evidence type="ECO:0000256" key="11">
    <source>
        <dbReference type="ARBA" id="ARBA00022679"/>
    </source>
</evidence>
<dbReference type="eggNOG" id="COG1080">
    <property type="taxonomic scope" value="Bacteria"/>
</dbReference>
<evidence type="ECO:0000256" key="7">
    <source>
        <dbReference type="ARBA" id="ARBA00016544"/>
    </source>
</evidence>
<dbReference type="STRING" id="861450.HMPREF0080_00018"/>
<evidence type="ECO:0000256" key="1">
    <source>
        <dbReference type="ARBA" id="ARBA00000683"/>
    </source>
</evidence>
<dbReference type="InterPro" id="IPR024692">
    <property type="entry name" value="PTS_EI"/>
</dbReference>
<evidence type="ECO:0000259" key="23">
    <source>
        <dbReference type="Pfam" id="PF05524"/>
    </source>
</evidence>
<keyword evidence="9 17" id="KW-0963">Cytoplasm</keyword>
<keyword evidence="14 17" id="KW-0418">Kinase</keyword>
<feature type="domain" description="PEP-utilising enzyme C-terminal" evidence="22">
    <location>
        <begin position="258"/>
        <end position="540"/>
    </location>
</feature>
<sequence>MLVIQGKQVFPAIATGPLAFFRRNTGFTALCHIKDTEAEVQRFQTARKISIEQLRSLYARALGRIGETEAAIFEVHQIMLDDNDYIEGIERLIRNEKMNAEAAVEQVAQQFAEMFRSMSDAYMQERAVDILDISRRVQGQLNGGKRDDFSAYSGTILVADDLSPGEILQLDTNKVLGFVTSCGSTSSHAAILARTLSMPAVVNTGLALSADVEGKLAIIDGFTGTVYIDPDHATMAAMKKKQDEAVIHKKYLDTFCGKKTYTADGKRINVFANVDNLGNLSQIIANDAEGIGLFRSEFLYFENTGYPSEEQQFVVYKKITEMMQGKTVIIRTLDIGADKKVDYFDLKKEENPAMGMRAIRICLTRPELFKTQLRALCRASAYGKIAVMFPLIISVDEVRRSRILLSQVQDELRQQKIPFDKEMQVGIMIETPAAAIISDELAKEVDFFSIGSNDLTQYTLAIDRQQSDLDEFFDPHHPAVLRLIDMTVKNGHKEGIWVGICGELGADLSLAETFLRMGVDEFSVNPPSVLSLREKISSVDLSK</sequence>
<evidence type="ECO:0000256" key="17">
    <source>
        <dbReference type="PIRNR" id="PIRNR000732"/>
    </source>
</evidence>
<evidence type="ECO:0000256" key="13">
    <source>
        <dbReference type="ARBA" id="ARBA00022723"/>
    </source>
</evidence>
<keyword evidence="10 17" id="KW-0762">Sugar transport</keyword>
<evidence type="ECO:0000313" key="24">
    <source>
        <dbReference type="EMBL" id="EHM44054.1"/>
    </source>
</evidence>
<dbReference type="InterPro" id="IPR000121">
    <property type="entry name" value="PEP_util_C"/>
</dbReference>
<comment type="cofactor">
    <cofactor evidence="2 17 20">
        <name>Mg(2+)</name>
        <dbReference type="ChEBI" id="CHEBI:18420"/>
    </cofactor>
</comment>